<dbReference type="EMBL" id="VLJV01000001">
    <property type="protein sequence ID" value="TWH20898.1"/>
    <property type="molecule type" value="Genomic_DNA"/>
</dbReference>
<evidence type="ECO:0000313" key="2">
    <source>
        <dbReference type="EMBL" id="TWH20898.1"/>
    </source>
</evidence>
<dbReference type="SUPFAM" id="SSF53474">
    <property type="entry name" value="alpha/beta-Hydrolases"/>
    <property type="match status" value="1"/>
</dbReference>
<dbReference type="InterPro" id="IPR029058">
    <property type="entry name" value="AB_hydrolase_fold"/>
</dbReference>
<keyword evidence="3" id="KW-1185">Reference proteome</keyword>
<dbReference type="Gene3D" id="3.40.50.1820">
    <property type="entry name" value="alpha/beta hydrolase"/>
    <property type="match status" value="1"/>
</dbReference>
<proteinExistence type="predicted"/>
<sequence length="332" mass="34875">MFALRRKLLGSCSGPAQGSAAMSTTGECQMRRSTRTILAAAAAAMLLGGLAPAAHAAPTPQDEPQLLLVHGHGRPDEGTNCNGTGGTWADALNYFEGAGGLDRDRMTTVAYYEGNAAGGPNEGNCDVTVSEATADTKIQDIAKDLANYVHDTYTSKGRSVNIAAHSMGGLVTRVALLGTAEGWDGFPSSMKVDNVATAGTPHQGVVEERDDDTAQWDQMEPGSDFLKALHGEGRELGDEWTDGTDWTVIGSDADDVVSYDSAIDKGNATDQKFGYVDNGSAIGHSGLRTISGPPHDYNLNYWNSSGQHHTTNGWAPLKTLFKAATEDGDGLP</sequence>
<feature type="domain" description="GPI inositol-deacylase PGAP1-like alpha/beta" evidence="1">
    <location>
        <begin position="143"/>
        <end position="214"/>
    </location>
</feature>
<dbReference type="GO" id="GO:0016788">
    <property type="term" value="F:hydrolase activity, acting on ester bonds"/>
    <property type="evidence" value="ECO:0007669"/>
    <property type="project" value="InterPro"/>
</dbReference>
<dbReference type="Proteomes" id="UP000317303">
    <property type="component" value="Unassembled WGS sequence"/>
</dbReference>
<dbReference type="InterPro" id="IPR012908">
    <property type="entry name" value="PGAP1-ab_dom-like"/>
</dbReference>
<comment type="caution">
    <text evidence="2">The sequence shown here is derived from an EMBL/GenBank/DDBJ whole genome shotgun (WGS) entry which is preliminary data.</text>
</comment>
<gene>
    <name evidence="2" type="ORF">JD82_02749</name>
</gene>
<organism evidence="2 3">
    <name type="scientific">Prauserella rugosa</name>
    <dbReference type="NCBI Taxonomy" id="43354"/>
    <lineage>
        <taxon>Bacteria</taxon>
        <taxon>Bacillati</taxon>
        <taxon>Actinomycetota</taxon>
        <taxon>Actinomycetes</taxon>
        <taxon>Pseudonocardiales</taxon>
        <taxon>Pseudonocardiaceae</taxon>
        <taxon>Prauserella</taxon>
    </lineage>
</organism>
<dbReference type="Pfam" id="PF07819">
    <property type="entry name" value="PGAP1"/>
    <property type="match status" value="1"/>
</dbReference>
<reference evidence="2 3" key="1">
    <citation type="submission" date="2019-07" db="EMBL/GenBank/DDBJ databases">
        <title>R&amp;d 2014.</title>
        <authorList>
            <person name="Klenk H.-P."/>
        </authorList>
    </citation>
    <scope>NUCLEOTIDE SEQUENCE [LARGE SCALE GENOMIC DNA]</scope>
    <source>
        <strain evidence="2 3">DSM 43194</strain>
    </source>
</reference>
<accession>A0A660CBG2</accession>
<dbReference type="AlphaFoldDB" id="A0A660CBG2"/>
<name>A0A660CBG2_9PSEU</name>
<evidence type="ECO:0000313" key="3">
    <source>
        <dbReference type="Proteomes" id="UP000317303"/>
    </source>
</evidence>
<evidence type="ECO:0000259" key="1">
    <source>
        <dbReference type="Pfam" id="PF07819"/>
    </source>
</evidence>
<protein>
    <submittedName>
        <fullName evidence="2">PGAP1-like protein</fullName>
    </submittedName>
</protein>